<evidence type="ECO:0000256" key="3">
    <source>
        <dbReference type="ARBA" id="ARBA00023186"/>
    </source>
</evidence>
<dbReference type="PRINTS" id="PR00301">
    <property type="entry name" value="HEATSHOCK70"/>
</dbReference>
<dbReference type="Proteomes" id="UP000535890">
    <property type="component" value="Unassembled WGS sequence"/>
</dbReference>
<reference evidence="6 7" key="1">
    <citation type="submission" date="2020-07" db="EMBL/GenBank/DDBJ databases">
        <title>Sequencing the genomes of 1000 actinobacteria strains.</title>
        <authorList>
            <person name="Klenk H.-P."/>
        </authorList>
    </citation>
    <scope>NUCLEOTIDE SEQUENCE [LARGE SCALE GENOMIC DNA]</scope>
    <source>
        <strain evidence="6 7">DSM 45772</strain>
    </source>
</reference>
<keyword evidence="7" id="KW-1185">Reference proteome</keyword>
<feature type="compositionally biased region" description="Basic and acidic residues" evidence="4">
    <location>
        <begin position="574"/>
        <end position="584"/>
    </location>
</feature>
<proteinExistence type="predicted"/>
<evidence type="ECO:0000256" key="5">
    <source>
        <dbReference type="SAM" id="Phobius"/>
    </source>
</evidence>
<dbReference type="AlphaFoldDB" id="A0A7Y9DSA3"/>
<feature type="region of interest" description="Disordered" evidence="4">
    <location>
        <begin position="373"/>
        <end position="394"/>
    </location>
</feature>
<feature type="region of interest" description="Disordered" evidence="4">
    <location>
        <begin position="28"/>
        <end position="48"/>
    </location>
</feature>
<keyword evidence="2" id="KW-0067">ATP-binding</keyword>
<evidence type="ECO:0008006" key="8">
    <source>
        <dbReference type="Google" id="ProtNLM"/>
    </source>
</evidence>
<feature type="region of interest" description="Disordered" evidence="4">
    <location>
        <begin position="441"/>
        <end position="464"/>
    </location>
</feature>
<evidence type="ECO:0000256" key="4">
    <source>
        <dbReference type="SAM" id="MobiDB-lite"/>
    </source>
</evidence>
<evidence type="ECO:0000256" key="2">
    <source>
        <dbReference type="ARBA" id="ARBA00022840"/>
    </source>
</evidence>
<feature type="compositionally biased region" description="Pro residues" evidence="4">
    <location>
        <begin position="735"/>
        <end position="744"/>
    </location>
</feature>
<feature type="region of interest" description="Disordered" evidence="4">
    <location>
        <begin position="633"/>
        <end position="800"/>
    </location>
</feature>
<dbReference type="EMBL" id="JACCBN010000001">
    <property type="protein sequence ID" value="NYD34262.1"/>
    <property type="molecule type" value="Genomic_DNA"/>
</dbReference>
<comment type="caution">
    <text evidence="6">The sequence shown here is derived from an EMBL/GenBank/DDBJ whole genome shotgun (WGS) entry which is preliminary data.</text>
</comment>
<gene>
    <name evidence="6" type="ORF">BJ983_000364</name>
</gene>
<dbReference type="RefSeq" id="WP_179792227.1">
    <property type="nucleotide sequence ID" value="NZ_BAABHP010000030.1"/>
</dbReference>
<dbReference type="Gene3D" id="3.90.640.10">
    <property type="entry name" value="Actin, Chain A, domain 4"/>
    <property type="match status" value="1"/>
</dbReference>
<organism evidence="6 7">
    <name type="scientific">Actinomycetospora corticicola</name>
    <dbReference type="NCBI Taxonomy" id="663602"/>
    <lineage>
        <taxon>Bacteria</taxon>
        <taxon>Bacillati</taxon>
        <taxon>Actinomycetota</taxon>
        <taxon>Actinomycetes</taxon>
        <taxon>Pseudonocardiales</taxon>
        <taxon>Pseudonocardiaceae</taxon>
        <taxon>Actinomycetospora</taxon>
    </lineage>
</organism>
<keyword evidence="1" id="KW-0547">Nucleotide-binding</keyword>
<dbReference type="Gene3D" id="3.30.420.40">
    <property type="match status" value="2"/>
</dbReference>
<dbReference type="GO" id="GO:0005524">
    <property type="term" value="F:ATP binding"/>
    <property type="evidence" value="ECO:0007669"/>
    <property type="project" value="UniProtKB-KW"/>
</dbReference>
<accession>A0A7Y9DSA3</accession>
<evidence type="ECO:0000313" key="7">
    <source>
        <dbReference type="Proteomes" id="UP000535890"/>
    </source>
</evidence>
<feature type="compositionally biased region" description="Low complexity" evidence="4">
    <location>
        <begin position="633"/>
        <end position="734"/>
    </location>
</feature>
<name>A0A7Y9DSA3_9PSEU</name>
<keyword evidence="5" id="KW-0812">Transmembrane</keyword>
<keyword evidence="5" id="KW-1133">Transmembrane helix</keyword>
<dbReference type="PANTHER" id="PTHR42749">
    <property type="entry name" value="CELL SHAPE-DETERMINING PROTEIN MREB"/>
    <property type="match status" value="1"/>
</dbReference>
<dbReference type="SUPFAM" id="SSF53067">
    <property type="entry name" value="Actin-like ATPase domain"/>
    <property type="match status" value="2"/>
</dbReference>
<keyword evidence="3" id="KW-0143">Chaperone</keyword>
<feature type="compositionally biased region" description="Polar residues" evidence="4">
    <location>
        <begin position="381"/>
        <end position="390"/>
    </location>
</feature>
<feature type="region of interest" description="Disordered" evidence="4">
    <location>
        <begin position="484"/>
        <end position="505"/>
    </location>
</feature>
<feature type="region of interest" description="Disordered" evidence="4">
    <location>
        <begin position="525"/>
        <end position="598"/>
    </location>
</feature>
<feature type="transmembrane region" description="Helical" evidence="5">
    <location>
        <begin position="609"/>
        <end position="629"/>
    </location>
</feature>
<dbReference type="GO" id="GO:0140662">
    <property type="term" value="F:ATP-dependent protein folding chaperone"/>
    <property type="evidence" value="ECO:0007669"/>
    <property type="project" value="InterPro"/>
</dbReference>
<feature type="compositionally biased region" description="Low complexity" evidence="4">
    <location>
        <begin position="745"/>
        <end position="800"/>
    </location>
</feature>
<protein>
    <recommendedName>
        <fullName evidence="8">Hsp70 protein</fullName>
    </recommendedName>
</protein>
<evidence type="ECO:0000313" key="6">
    <source>
        <dbReference type="EMBL" id="NYD34262.1"/>
    </source>
</evidence>
<sequence>MGYDLGVDLGSTTVVAAVLRDGETRTEAVGLGSDGSPIMPATAHRGTDGVVRTGADAERRAALEPDRAVRDVSARLGDDVPLIVGDEPWAADDVAAEIVLAAVRRVAALEGGAARSLAVTHPAGWGAHRERTLRRALVRVGLGHAVLVAESRAAVLAAATFGGLRAGRVAAVYDLGGRRFRAAVIRRGARGVVAVGTEGGTAAPGTTTTEVLADSGAPVRAGGTDVDGAVLAHVREELGEPLDEAIAALDDNASRHALAALQQSARRAKERLSTDTEASVRIAVGPLDTTVRITRADLEARITPLVAATVDAFAGTLEAADVVPDQVVLVGGSARIPLVARLLAEELGRPVRPELDPVTVVAEGAALTAAGHANARRQEVLSGTPSGSVPTTGPASGSFAAAGAASGSFAAAGPASGSLSATGPASGSFAAVGPAGIPTAGPTSSSFAAAGSASGSPTTSPASGAFAAVPADVWERRRIEAGRRSAATVAEPASQPNGQALGAPVGAPVERHTAAGAAMTAGAALGASAARRRPAAEPAPQPAPQPTADADGWGPAPEEELRRPARSGSTALMERPRIVGDDVPRPPVATAAAPVGDLAPVGPLRRYRAWILLAVALIALAVVAVAVPIPGLTSARTSTSTPLPTTTAPTPAAAPAAPPLAATAPAAPSPATEPSTEPSVGGQAATETSGSSSPTGTTTRRPATTTTTRSSRTPTAQNLRPQAGAAAPAALAPAPAAPAAPAAPSPVVGNPAPAAVAPSPDVASPVAQAPSSAAAPTAETPVASGPAPSGSAAPTTGTAS</sequence>
<dbReference type="InterPro" id="IPR043129">
    <property type="entry name" value="ATPase_NBD"/>
</dbReference>
<dbReference type="InterPro" id="IPR013126">
    <property type="entry name" value="Hsp_70_fam"/>
</dbReference>
<dbReference type="Pfam" id="PF00012">
    <property type="entry name" value="HSP70"/>
    <property type="match status" value="1"/>
</dbReference>
<evidence type="ECO:0000256" key="1">
    <source>
        <dbReference type="ARBA" id="ARBA00022741"/>
    </source>
</evidence>
<dbReference type="PANTHER" id="PTHR42749:SF1">
    <property type="entry name" value="CELL SHAPE-DETERMINING PROTEIN MREB"/>
    <property type="match status" value="1"/>
</dbReference>
<keyword evidence="5" id="KW-0472">Membrane</keyword>